<comment type="caution">
    <text evidence="2">The sequence shown here is derived from an EMBL/GenBank/DDBJ whole genome shotgun (WGS) entry which is preliminary data.</text>
</comment>
<dbReference type="AlphaFoldDB" id="S3XE26"/>
<evidence type="ECO:0000313" key="3">
    <source>
        <dbReference type="Proteomes" id="UP000014539"/>
    </source>
</evidence>
<gene>
    <name evidence="2" type="ORF">HMPREF9309_00578</name>
</gene>
<dbReference type="HOGENOM" id="CLU_2680781_0_0_7"/>
<evidence type="ECO:0000256" key="1">
    <source>
        <dbReference type="SAM" id="MobiDB-lite"/>
    </source>
</evidence>
<proteinExistence type="predicted"/>
<reference evidence="2 3" key="1">
    <citation type="submission" date="2013-06" db="EMBL/GenBank/DDBJ databases">
        <title>The Genome Sequence of Campylobacter ureolyticus ACS-301-V-SCH3B.</title>
        <authorList>
            <consortium name="The Broad Institute Genomics Platform"/>
            <person name="Earl A."/>
            <person name="Ward D."/>
            <person name="Feldgarden M."/>
            <person name="Gevers D."/>
            <person name="Saerens B."/>
            <person name="Vaneechoutte M."/>
            <person name="Walker B."/>
            <person name="Young S."/>
            <person name="Zeng Q."/>
            <person name="Gargeya S."/>
            <person name="Fitzgerald M."/>
            <person name="Haas B."/>
            <person name="Abouelleil A."/>
            <person name="Allen A.W."/>
            <person name="Alvarado L."/>
            <person name="Arachchi H.M."/>
            <person name="Berlin A.M."/>
            <person name="Chapman S.B."/>
            <person name="Gainer-Dewar J."/>
            <person name="Goldberg J."/>
            <person name="Griggs A."/>
            <person name="Gujja S."/>
            <person name="Hansen M."/>
            <person name="Howarth C."/>
            <person name="Imamovic A."/>
            <person name="Ireland A."/>
            <person name="Larimer J."/>
            <person name="McCowan C."/>
            <person name="Murphy C."/>
            <person name="Pearson M."/>
            <person name="Poon T.W."/>
            <person name="Priest M."/>
            <person name="Roberts A."/>
            <person name="Saif S."/>
            <person name="Shea T."/>
            <person name="Sisk P."/>
            <person name="Sykes S."/>
            <person name="Wortman J."/>
            <person name="Nusbaum C."/>
            <person name="Birren B."/>
        </authorList>
    </citation>
    <scope>NUCLEOTIDE SEQUENCE [LARGE SCALE GENOMIC DNA]</scope>
    <source>
        <strain evidence="2 3">ACS-301-V-Sch3b</strain>
    </source>
</reference>
<dbReference type="Proteomes" id="UP000014539">
    <property type="component" value="Unassembled WGS sequence"/>
</dbReference>
<dbReference type="RefSeq" id="WP_016646433.1">
    <property type="nucleotide sequence ID" value="NZ_KE340326.1"/>
</dbReference>
<evidence type="ECO:0000313" key="2">
    <source>
        <dbReference type="EMBL" id="EPH09059.1"/>
    </source>
</evidence>
<feature type="region of interest" description="Disordered" evidence="1">
    <location>
        <begin position="1"/>
        <end position="20"/>
    </location>
</feature>
<sequence length="74" mass="8135">MKTGIDGAAEGSNHNPKDSYQYKNKCVDMREFIEYLQATIGTDISMGDFEMFWNDLSFQGMDAGIINPGAGGSF</sequence>
<name>S3XE26_9BACT</name>
<protein>
    <submittedName>
        <fullName evidence="2">Uncharacterized protein</fullName>
    </submittedName>
</protein>
<accession>S3XE26</accession>
<organism evidence="2 3">
    <name type="scientific">Campylobacter ureolyticus ACS-301-V-Sch3b</name>
    <dbReference type="NCBI Taxonomy" id="883165"/>
    <lineage>
        <taxon>Bacteria</taxon>
        <taxon>Pseudomonadati</taxon>
        <taxon>Campylobacterota</taxon>
        <taxon>Epsilonproteobacteria</taxon>
        <taxon>Campylobacterales</taxon>
        <taxon>Campylobacteraceae</taxon>
        <taxon>Campylobacter</taxon>
    </lineage>
</organism>
<dbReference type="EMBL" id="AGYD01000005">
    <property type="protein sequence ID" value="EPH09059.1"/>
    <property type="molecule type" value="Genomic_DNA"/>
</dbReference>
<keyword evidence="3" id="KW-1185">Reference proteome</keyword>
<dbReference type="PATRIC" id="fig|883165.3.peg.591"/>